<dbReference type="GeneID" id="87824110"/>
<dbReference type="RefSeq" id="XP_062652600.1">
    <property type="nucleotide sequence ID" value="XM_062787340.1"/>
</dbReference>
<reference evidence="1" key="2">
    <citation type="submission" date="2023-05" db="EMBL/GenBank/DDBJ databases">
        <authorList>
            <consortium name="Lawrence Berkeley National Laboratory"/>
            <person name="Steindorff A."/>
            <person name="Hensen N."/>
            <person name="Bonometti L."/>
            <person name="Westerberg I."/>
            <person name="Brannstrom I.O."/>
            <person name="Guillou S."/>
            <person name="Cros-Aarteil S."/>
            <person name="Calhoun S."/>
            <person name="Haridas S."/>
            <person name="Kuo A."/>
            <person name="Mondo S."/>
            <person name="Pangilinan J."/>
            <person name="Riley R."/>
            <person name="Labutti K."/>
            <person name="Andreopoulos B."/>
            <person name="Lipzen A."/>
            <person name="Chen C."/>
            <person name="Yanf M."/>
            <person name="Daum C."/>
            <person name="Ng V."/>
            <person name="Clum A."/>
            <person name="Ohm R."/>
            <person name="Martin F."/>
            <person name="Silar P."/>
            <person name="Natvig D."/>
            <person name="Lalanne C."/>
            <person name="Gautier V."/>
            <person name="Ament-Velasquez S.L."/>
            <person name="Kruys A."/>
            <person name="Hutchinson M.I."/>
            <person name="Powell A.J."/>
            <person name="Barry K."/>
            <person name="Miller A.N."/>
            <person name="Grigoriev I.V."/>
            <person name="Debuchy R."/>
            <person name="Gladieux P."/>
            <person name="Thoren M.H."/>
            <person name="Johannesson H."/>
        </authorList>
    </citation>
    <scope>NUCLEOTIDE SEQUENCE</scope>
    <source>
        <strain evidence="1">CBS 731.68</strain>
    </source>
</reference>
<keyword evidence="2" id="KW-1185">Reference proteome</keyword>
<sequence>MARRASTLAATPAAGVERCTTTFLGPCPPWHLRLVSRWGPRSRTLLRGETCRVAASFLMAPIIVLLDPPCLPVRANSRDQPLSIDGRMHMHALWAAKWANIPKWAKHRNRSFSPQCSKIETGNRWHASLVAGSTARWDISLIICPLLGLTLFSPPRAGPETRLKIQVSSSPVNSPSTLSISLSFNYTYYLRRPTRSTGIDPAAFDHRSTLQIPDSKQDLLGYPVIHSRHYSNLIISTTI</sequence>
<organism evidence="1 2">
    <name type="scientific">Parathielavia appendiculata</name>
    <dbReference type="NCBI Taxonomy" id="2587402"/>
    <lineage>
        <taxon>Eukaryota</taxon>
        <taxon>Fungi</taxon>
        <taxon>Dikarya</taxon>
        <taxon>Ascomycota</taxon>
        <taxon>Pezizomycotina</taxon>
        <taxon>Sordariomycetes</taxon>
        <taxon>Sordariomycetidae</taxon>
        <taxon>Sordariales</taxon>
        <taxon>Chaetomiaceae</taxon>
        <taxon>Parathielavia</taxon>
    </lineage>
</organism>
<dbReference type="AlphaFoldDB" id="A0AAN6Z938"/>
<evidence type="ECO:0000313" key="1">
    <source>
        <dbReference type="EMBL" id="KAK4128829.1"/>
    </source>
</evidence>
<name>A0AAN6Z938_9PEZI</name>
<dbReference type="Proteomes" id="UP001302602">
    <property type="component" value="Unassembled WGS sequence"/>
</dbReference>
<accession>A0AAN6Z938</accession>
<protein>
    <submittedName>
        <fullName evidence="1">Uncharacterized protein</fullName>
    </submittedName>
</protein>
<gene>
    <name evidence="1" type="ORF">N657DRAFT_43028</name>
</gene>
<dbReference type="EMBL" id="MU853223">
    <property type="protein sequence ID" value="KAK4128829.1"/>
    <property type="molecule type" value="Genomic_DNA"/>
</dbReference>
<reference evidence="1" key="1">
    <citation type="journal article" date="2023" name="Mol. Phylogenet. Evol.">
        <title>Genome-scale phylogeny and comparative genomics of the fungal order Sordariales.</title>
        <authorList>
            <person name="Hensen N."/>
            <person name="Bonometti L."/>
            <person name="Westerberg I."/>
            <person name="Brannstrom I.O."/>
            <person name="Guillou S."/>
            <person name="Cros-Aarteil S."/>
            <person name="Calhoun S."/>
            <person name="Haridas S."/>
            <person name="Kuo A."/>
            <person name="Mondo S."/>
            <person name="Pangilinan J."/>
            <person name="Riley R."/>
            <person name="LaButti K."/>
            <person name="Andreopoulos B."/>
            <person name="Lipzen A."/>
            <person name="Chen C."/>
            <person name="Yan M."/>
            <person name="Daum C."/>
            <person name="Ng V."/>
            <person name="Clum A."/>
            <person name="Steindorff A."/>
            <person name="Ohm R.A."/>
            <person name="Martin F."/>
            <person name="Silar P."/>
            <person name="Natvig D.O."/>
            <person name="Lalanne C."/>
            <person name="Gautier V."/>
            <person name="Ament-Velasquez S.L."/>
            <person name="Kruys A."/>
            <person name="Hutchinson M.I."/>
            <person name="Powell A.J."/>
            <person name="Barry K."/>
            <person name="Miller A.N."/>
            <person name="Grigoriev I.V."/>
            <person name="Debuchy R."/>
            <person name="Gladieux P."/>
            <person name="Hiltunen Thoren M."/>
            <person name="Johannesson H."/>
        </authorList>
    </citation>
    <scope>NUCLEOTIDE SEQUENCE</scope>
    <source>
        <strain evidence="1">CBS 731.68</strain>
    </source>
</reference>
<comment type="caution">
    <text evidence="1">The sequence shown here is derived from an EMBL/GenBank/DDBJ whole genome shotgun (WGS) entry which is preliminary data.</text>
</comment>
<proteinExistence type="predicted"/>
<evidence type="ECO:0000313" key="2">
    <source>
        <dbReference type="Proteomes" id="UP001302602"/>
    </source>
</evidence>